<comment type="caution">
    <text evidence="1">The sequence shown here is derived from an EMBL/GenBank/DDBJ whole genome shotgun (WGS) entry which is preliminary data.</text>
</comment>
<dbReference type="Proteomes" id="UP001151133">
    <property type="component" value="Unassembled WGS sequence"/>
</dbReference>
<protein>
    <submittedName>
        <fullName evidence="1">Uncharacterized protein</fullName>
    </submittedName>
</protein>
<evidence type="ECO:0000313" key="1">
    <source>
        <dbReference type="EMBL" id="MCV9931813.1"/>
    </source>
</evidence>
<name>A0A9X3C8K7_9FLAO</name>
<dbReference type="EMBL" id="JAOZEV010000003">
    <property type="protein sequence ID" value="MCV9931813.1"/>
    <property type="molecule type" value="Genomic_DNA"/>
</dbReference>
<keyword evidence="2" id="KW-1185">Reference proteome</keyword>
<dbReference type="AlphaFoldDB" id="A0A9X3C8K7"/>
<dbReference type="InterPro" id="IPR046618">
    <property type="entry name" value="DUF6731"/>
</dbReference>
<evidence type="ECO:0000313" key="2">
    <source>
        <dbReference type="Proteomes" id="UP001151133"/>
    </source>
</evidence>
<dbReference type="Pfam" id="PF20505">
    <property type="entry name" value="DUF6731"/>
    <property type="match status" value="1"/>
</dbReference>
<proteinExistence type="predicted"/>
<reference evidence="1" key="1">
    <citation type="submission" date="2022-10" db="EMBL/GenBank/DDBJ databases">
        <title>Two novel species of Flavobacterium.</title>
        <authorList>
            <person name="Liu Q."/>
            <person name="Xin Y.-H."/>
        </authorList>
    </citation>
    <scope>NUCLEOTIDE SEQUENCE</scope>
    <source>
        <strain evidence="1">LS1R47</strain>
    </source>
</reference>
<sequence length="308" mass="35562">MAVKKKKIEFFKVNILTMEDLPSEILFAEILTTEGLQNVSLPVKGKDVELKILRNTENHIVGLLETNRDVNVPPKKHKANRTFSAIGLEVEEGLAYANVFLYDKRRNILMYEANKSGCYLDHFVDFIYLALQKKESDLFKTFRVKFEVILTHDEYNRIMNFGFHKSIEVEIARPDRIVADFEHQNNALFNAIESGRQLNSSKVFAKFEVEGRPNRGEGLATLSIRDILDNAGRLMLGRNNENVKKVVVSGYEAGSKKLKKIDLVADRYFKFITLDEPREHTDLLENQRAQEIMLLHTNCEADFDRMFL</sequence>
<dbReference type="RefSeq" id="WP_264286122.1">
    <property type="nucleotide sequence ID" value="NZ_JAOZEV010000003.1"/>
</dbReference>
<accession>A0A9X3C8K7</accession>
<gene>
    <name evidence="1" type="ORF">OIU80_05910</name>
</gene>
<organism evidence="1 2">
    <name type="scientific">Flavobacterium frigoritolerans</name>
    <dbReference type="NCBI Taxonomy" id="2987686"/>
    <lineage>
        <taxon>Bacteria</taxon>
        <taxon>Pseudomonadati</taxon>
        <taxon>Bacteroidota</taxon>
        <taxon>Flavobacteriia</taxon>
        <taxon>Flavobacteriales</taxon>
        <taxon>Flavobacteriaceae</taxon>
        <taxon>Flavobacterium</taxon>
    </lineage>
</organism>